<dbReference type="EMBL" id="JAAARO010000015">
    <property type="protein sequence ID" value="KAF5735534.1"/>
    <property type="molecule type" value="Genomic_DNA"/>
</dbReference>
<dbReference type="AlphaFoldDB" id="A0A7J7CN88"/>
<dbReference type="GO" id="GO:0003723">
    <property type="term" value="F:RNA binding"/>
    <property type="evidence" value="ECO:0007669"/>
    <property type="project" value="UniProtKB-UniRule"/>
</dbReference>
<keyword evidence="4" id="KW-1185">Reference proteome</keyword>
<dbReference type="InterPro" id="IPR000504">
    <property type="entry name" value="RRM_dom"/>
</dbReference>
<dbReference type="PANTHER" id="PTHR32343:SF16">
    <property type="entry name" value="RNA-BINDING (RRM_RBD_RNP MOTIFS) FAMILY PROTEIN"/>
    <property type="match status" value="1"/>
</dbReference>
<proteinExistence type="predicted"/>
<reference evidence="3 4" key="1">
    <citation type="journal article" date="2020" name="Nat. Commun.">
        <title>Genome of Tripterygium wilfordii and identification of cytochrome P450 involved in triptolide biosynthesis.</title>
        <authorList>
            <person name="Tu L."/>
            <person name="Su P."/>
            <person name="Zhang Z."/>
            <person name="Gao L."/>
            <person name="Wang J."/>
            <person name="Hu T."/>
            <person name="Zhou J."/>
            <person name="Zhang Y."/>
            <person name="Zhao Y."/>
            <person name="Liu Y."/>
            <person name="Song Y."/>
            <person name="Tong Y."/>
            <person name="Lu Y."/>
            <person name="Yang J."/>
            <person name="Xu C."/>
            <person name="Jia M."/>
            <person name="Peters R.J."/>
            <person name="Huang L."/>
            <person name="Gao W."/>
        </authorList>
    </citation>
    <scope>NUCLEOTIDE SEQUENCE [LARGE SCALE GENOMIC DNA]</scope>
    <source>
        <strain evidence="4">cv. XIE 37</strain>
        <tissue evidence="3">Leaf</tissue>
    </source>
</reference>
<dbReference type="Proteomes" id="UP000593562">
    <property type="component" value="Unassembled WGS sequence"/>
</dbReference>
<gene>
    <name evidence="3" type="ORF">HS088_TW15G01041</name>
</gene>
<dbReference type="PROSITE" id="PS50102">
    <property type="entry name" value="RRM"/>
    <property type="match status" value="1"/>
</dbReference>
<dbReference type="PANTHER" id="PTHR32343">
    <property type="entry name" value="SERINE/ARGININE-RICH SPLICING FACTOR"/>
    <property type="match status" value="1"/>
</dbReference>
<protein>
    <recommendedName>
        <fullName evidence="2">RRM domain-containing protein</fullName>
    </recommendedName>
</protein>
<comment type="caution">
    <text evidence="3">The sequence shown here is derived from an EMBL/GenBank/DDBJ whole genome shotgun (WGS) entry which is preliminary data.</text>
</comment>
<name>A0A7J7CN88_TRIWF</name>
<dbReference type="Gene3D" id="3.30.70.330">
    <property type="match status" value="1"/>
</dbReference>
<dbReference type="SUPFAM" id="SSF54928">
    <property type="entry name" value="RNA-binding domain, RBD"/>
    <property type="match status" value="1"/>
</dbReference>
<accession>A0A7J7CN88</accession>
<dbReference type="InterPro" id="IPR012677">
    <property type="entry name" value="Nucleotide-bd_a/b_plait_sf"/>
</dbReference>
<evidence type="ECO:0000259" key="2">
    <source>
        <dbReference type="PROSITE" id="PS50102"/>
    </source>
</evidence>
<dbReference type="InterPro" id="IPR035979">
    <property type="entry name" value="RBD_domain_sf"/>
</dbReference>
<dbReference type="InParanoid" id="A0A7J7CN88"/>
<evidence type="ECO:0000313" key="3">
    <source>
        <dbReference type="EMBL" id="KAF5735534.1"/>
    </source>
</evidence>
<evidence type="ECO:0000256" key="1">
    <source>
        <dbReference type="PROSITE-ProRule" id="PRU00176"/>
    </source>
</evidence>
<dbReference type="SMART" id="SM00360">
    <property type="entry name" value="RRM"/>
    <property type="match status" value="1"/>
</dbReference>
<organism evidence="3 4">
    <name type="scientific">Tripterygium wilfordii</name>
    <name type="common">Thunder God vine</name>
    <dbReference type="NCBI Taxonomy" id="458696"/>
    <lineage>
        <taxon>Eukaryota</taxon>
        <taxon>Viridiplantae</taxon>
        <taxon>Streptophyta</taxon>
        <taxon>Embryophyta</taxon>
        <taxon>Tracheophyta</taxon>
        <taxon>Spermatophyta</taxon>
        <taxon>Magnoliopsida</taxon>
        <taxon>eudicotyledons</taxon>
        <taxon>Gunneridae</taxon>
        <taxon>Pentapetalae</taxon>
        <taxon>rosids</taxon>
        <taxon>fabids</taxon>
        <taxon>Celastrales</taxon>
        <taxon>Celastraceae</taxon>
        <taxon>Tripterygium</taxon>
    </lineage>
</organism>
<dbReference type="Pfam" id="PF00076">
    <property type="entry name" value="RRM_1"/>
    <property type="match status" value="1"/>
</dbReference>
<evidence type="ECO:0000313" key="4">
    <source>
        <dbReference type="Proteomes" id="UP000593562"/>
    </source>
</evidence>
<feature type="domain" description="RRM" evidence="2">
    <location>
        <begin position="6"/>
        <end position="72"/>
    </location>
</feature>
<keyword evidence="1" id="KW-0694">RNA-binding</keyword>
<sequence>MYPGGYTVEVTNLSPRATEEDVWNFFAHCGAVEHVEIIRSGESSCTAYVTFRDAYALEIAILLSGAAIVDQRVCITHWGAAIGEYDPWNGHVANFEGNNSSTVTHVNQLVSSPGEAVTITQEVVKTMIAKGYVLGKDALIMAKAFDESHHVSAIAAAKVAELSKKIGLTDKINSSVETLKSVDEKYHVSEISKSVASVTGTAAIVTGRTAAAAANAFVNSRFFAAGALWASDVLSRAAKAAADMGTRPNE</sequence>